<comment type="caution">
    <text evidence="1">The sequence shown here is derived from an EMBL/GenBank/DDBJ whole genome shotgun (WGS) entry which is preliminary data.</text>
</comment>
<evidence type="ECO:0000313" key="2">
    <source>
        <dbReference type="Proteomes" id="UP001148737"/>
    </source>
</evidence>
<keyword evidence="2" id="KW-1185">Reference proteome</keyword>
<dbReference type="EMBL" id="JANAKD010000989">
    <property type="protein sequence ID" value="KAJ3484958.1"/>
    <property type="molecule type" value="Genomic_DNA"/>
</dbReference>
<name>A0ACC1QPV7_9HYPO</name>
<organism evidence="1 2">
    <name type="scientific">Lecanicillium saksenae</name>
    <dbReference type="NCBI Taxonomy" id="468837"/>
    <lineage>
        <taxon>Eukaryota</taxon>
        <taxon>Fungi</taxon>
        <taxon>Dikarya</taxon>
        <taxon>Ascomycota</taxon>
        <taxon>Pezizomycotina</taxon>
        <taxon>Sordariomycetes</taxon>
        <taxon>Hypocreomycetidae</taxon>
        <taxon>Hypocreales</taxon>
        <taxon>Cordycipitaceae</taxon>
        <taxon>Lecanicillium</taxon>
    </lineage>
</organism>
<proteinExistence type="predicted"/>
<gene>
    <name evidence="1" type="ORF">NLG97_g6929</name>
</gene>
<protein>
    <submittedName>
        <fullName evidence="1">Uncharacterized protein</fullName>
    </submittedName>
</protein>
<accession>A0ACC1QPV7</accession>
<evidence type="ECO:0000313" key="1">
    <source>
        <dbReference type="EMBL" id="KAJ3484958.1"/>
    </source>
</evidence>
<dbReference type="Proteomes" id="UP001148737">
    <property type="component" value="Unassembled WGS sequence"/>
</dbReference>
<sequence length="258" mass="28409">MSTTENAPEQQNESAKQTTEDQPSKSLCGYVERRKVRDAGRLQTATRACLLWPLPQLFRLAAIDKKKCSNIESMNSSCSVACNKTHRENHPPDPEPKPEPPQAAAPPTAPTEAAKAATNASEDTRNPFRALDFASDKLQMLFTKYPGLPRQLMDIHAAMQPPSEADQNNGIPASLLKGLPSKKDAWNHDIGIKNGKEALRKARKAHGAPGEGVREYCELIRYLMNGQAGAEASALLQKQAATQDSELIERLMTEEKRR</sequence>
<reference evidence="1" key="1">
    <citation type="submission" date="2022-07" db="EMBL/GenBank/DDBJ databases">
        <title>Genome Sequence of Lecanicillium saksenae.</title>
        <authorList>
            <person name="Buettner E."/>
        </authorList>
    </citation>
    <scope>NUCLEOTIDE SEQUENCE</scope>
    <source>
        <strain evidence="1">VT-O1</strain>
    </source>
</reference>